<sequence>MKQKHYTCIVAWAEGKDIQWLNAGEWHNTSHPMFVDSEEYRVKPEPKPDIHTYLTVALGNTGNQTSRQYDSDSVKFTYDGSTHKLKSVEMI</sequence>
<accession>A0A6J5KSU3</accession>
<protein>
    <submittedName>
        <fullName evidence="1">Uncharacterized protein</fullName>
    </submittedName>
</protein>
<gene>
    <name evidence="1" type="ORF">UFOVP58_171</name>
</gene>
<reference evidence="1" key="1">
    <citation type="submission" date="2020-04" db="EMBL/GenBank/DDBJ databases">
        <authorList>
            <person name="Chiriac C."/>
            <person name="Salcher M."/>
            <person name="Ghai R."/>
            <person name="Kavagutti S V."/>
        </authorList>
    </citation>
    <scope>NUCLEOTIDE SEQUENCE</scope>
</reference>
<proteinExistence type="predicted"/>
<dbReference type="EMBL" id="LR796186">
    <property type="protein sequence ID" value="CAB4125568.1"/>
    <property type="molecule type" value="Genomic_DNA"/>
</dbReference>
<evidence type="ECO:0000313" key="1">
    <source>
        <dbReference type="EMBL" id="CAB4125568.1"/>
    </source>
</evidence>
<name>A0A6J5KSU3_9CAUD</name>
<organism evidence="1">
    <name type="scientific">uncultured Caudovirales phage</name>
    <dbReference type="NCBI Taxonomy" id="2100421"/>
    <lineage>
        <taxon>Viruses</taxon>
        <taxon>Duplodnaviria</taxon>
        <taxon>Heunggongvirae</taxon>
        <taxon>Uroviricota</taxon>
        <taxon>Caudoviricetes</taxon>
        <taxon>Peduoviridae</taxon>
        <taxon>Maltschvirus</taxon>
        <taxon>Maltschvirus maltsch</taxon>
    </lineage>
</organism>